<reference evidence="2" key="1">
    <citation type="journal article" date="2023" name="Insect Mol. Biol.">
        <title>Genome sequencing provides insights into the evolution of gene families encoding plant cell wall-degrading enzymes in longhorned beetles.</title>
        <authorList>
            <person name="Shin N.R."/>
            <person name="Okamura Y."/>
            <person name="Kirsch R."/>
            <person name="Pauchet Y."/>
        </authorList>
    </citation>
    <scope>NUCLEOTIDE SEQUENCE</scope>
    <source>
        <strain evidence="2">MMC_N1</strain>
    </source>
</reference>
<accession>A0ABQ9JHE3</accession>
<dbReference type="InterPro" id="IPR015897">
    <property type="entry name" value="CHK_kinase-like"/>
</dbReference>
<dbReference type="InterPro" id="IPR011009">
    <property type="entry name" value="Kinase-like_dom_sf"/>
</dbReference>
<gene>
    <name evidence="2" type="ORF">NQ317_017753</name>
</gene>
<dbReference type="PANTHER" id="PTHR11012">
    <property type="entry name" value="PROTEIN KINASE-LIKE DOMAIN-CONTAINING"/>
    <property type="match status" value="1"/>
</dbReference>
<organism evidence="2 3">
    <name type="scientific">Molorchus minor</name>
    <dbReference type="NCBI Taxonomy" id="1323400"/>
    <lineage>
        <taxon>Eukaryota</taxon>
        <taxon>Metazoa</taxon>
        <taxon>Ecdysozoa</taxon>
        <taxon>Arthropoda</taxon>
        <taxon>Hexapoda</taxon>
        <taxon>Insecta</taxon>
        <taxon>Pterygota</taxon>
        <taxon>Neoptera</taxon>
        <taxon>Endopterygota</taxon>
        <taxon>Coleoptera</taxon>
        <taxon>Polyphaga</taxon>
        <taxon>Cucujiformia</taxon>
        <taxon>Chrysomeloidea</taxon>
        <taxon>Cerambycidae</taxon>
        <taxon>Lamiinae</taxon>
        <taxon>Monochamini</taxon>
        <taxon>Molorchus</taxon>
    </lineage>
</organism>
<sequence>MKKEAQSVILHGDCWNNNFMFKYEDENKNSPSNVKILDWQLSQLLSPVIDLSYFIYINSSQSELDQLDELLETYYFSFSEFLRELGSKAEELFTFEDLKRHWNKYCAFGALFTPYVLKFVLCDKETAPAFEDLQEGQGIGAVIMDIHLSDMETYYKRAKAVLAHYFNNKKGMSNLPGPFGNN</sequence>
<dbReference type="InterPro" id="IPR004119">
    <property type="entry name" value="EcKL"/>
</dbReference>
<dbReference type="Gene3D" id="3.90.1200.10">
    <property type="match status" value="1"/>
</dbReference>
<dbReference type="SMART" id="SM00587">
    <property type="entry name" value="CHK"/>
    <property type="match status" value="1"/>
</dbReference>
<keyword evidence="3" id="KW-1185">Reference proteome</keyword>
<comment type="caution">
    <text evidence="2">The sequence shown here is derived from an EMBL/GenBank/DDBJ whole genome shotgun (WGS) entry which is preliminary data.</text>
</comment>
<evidence type="ECO:0000313" key="3">
    <source>
        <dbReference type="Proteomes" id="UP001162164"/>
    </source>
</evidence>
<proteinExistence type="predicted"/>
<dbReference type="Proteomes" id="UP001162164">
    <property type="component" value="Unassembled WGS sequence"/>
</dbReference>
<dbReference type="PANTHER" id="PTHR11012:SF30">
    <property type="entry name" value="PROTEIN KINASE-LIKE DOMAIN-CONTAINING"/>
    <property type="match status" value="1"/>
</dbReference>
<protein>
    <recommendedName>
        <fullName evidence="1">CHK kinase-like domain-containing protein</fullName>
    </recommendedName>
</protein>
<dbReference type="SUPFAM" id="SSF56112">
    <property type="entry name" value="Protein kinase-like (PK-like)"/>
    <property type="match status" value="1"/>
</dbReference>
<name>A0ABQ9JHE3_9CUCU</name>
<feature type="domain" description="CHK kinase-like" evidence="1">
    <location>
        <begin position="1"/>
        <end position="84"/>
    </location>
</feature>
<dbReference type="EMBL" id="JAPWTJ010000559">
    <property type="protein sequence ID" value="KAJ8977339.1"/>
    <property type="molecule type" value="Genomic_DNA"/>
</dbReference>
<evidence type="ECO:0000313" key="2">
    <source>
        <dbReference type="EMBL" id="KAJ8977339.1"/>
    </source>
</evidence>
<dbReference type="Pfam" id="PF02958">
    <property type="entry name" value="EcKL"/>
    <property type="match status" value="1"/>
</dbReference>
<evidence type="ECO:0000259" key="1">
    <source>
        <dbReference type="SMART" id="SM00587"/>
    </source>
</evidence>